<proteinExistence type="predicted"/>
<dbReference type="EMBL" id="JAHRIQ010058088">
    <property type="protein sequence ID" value="MEQ2239318.1"/>
    <property type="molecule type" value="Genomic_DNA"/>
</dbReference>
<evidence type="ECO:0000313" key="1">
    <source>
        <dbReference type="EMBL" id="MEQ2239318.1"/>
    </source>
</evidence>
<evidence type="ECO:0000313" key="2">
    <source>
        <dbReference type="Proteomes" id="UP001482620"/>
    </source>
</evidence>
<dbReference type="Proteomes" id="UP001482620">
    <property type="component" value="Unassembled WGS sequence"/>
</dbReference>
<reference evidence="1 2" key="1">
    <citation type="submission" date="2021-06" db="EMBL/GenBank/DDBJ databases">
        <authorList>
            <person name="Palmer J.M."/>
        </authorList>
    </citation>
    <scope>NUCLEOTIDE SEQUENCE [LARGE SCALE GENOMIC DNA]</scope>
    <source>
        <strain evidence="2">if_2019</strain>
        <tissue evidence="1">Muscle</tissue>
    </source>
</reference>
<accession>A0ABV0U675</accession>
<organism evidence="1 2">
    <name type="scientific">Ilyodon furcidens</name>
    <name type="common">goldbreast splitfin</name>
    <dbReference type="NCBI Taxonomy" id="33524"/>
    <lineage>
        <taxon>Eukaryota</taxon>
        <taxon>Metazoa</taxon>
        <taxon>Chordata</taxon>
        <taxon>Craniata</taxon>
        <taxon>Vertebrata</taxon>
        <taxon>Euteleostomi</taxon>
        <taxon>Actinopterygii</taxon>
        <taxon>Neopterygii</taxon>
        <taxon>Teleostei</taxon>
        <taxon>Neoteleostei</taxon>
        <taxon>Acanthomorphata</taxon>
        <taxon>Ovalentaria</taxon>
        <taxon>Atherinomorphae</taxon>
        <taxon>Cyprinodontiformes</taxon>
        <taxon>Goodeidae</taxon>
        <taxon>Ilyodon</taxon>
    </lineage>
</organism>
<comment type="caution">
    <text evidence="1">The sequence shown here is derived from an EMBL/GenBank/DDBJ whole genome shotgun (WGS) entry which is preliminary data.</text>
</comment>
<name>A0ABV0U675_9TELE</name>
<protein>
    <submittedName>
        <fullName evidence="1">Uncharacterized protein</fullName>
    </submittedName>
</protein>
<sequence>MTPALRILNKVHAYGAIVKLFGKHILKPGWVPRGRGLVVVCLRGSKTTPGLLLPTERLTVEEVSCISRARSRSGQELSSSHILSKTICRFPTAAPAAYHLQRG</sequence>
<gene>
    <name evidence="1" type="ORF">ILYODFUR_003188</name>
</gene>
<keyword evidence="2" id="KW-1185">Reference proteome</keyword>